<dbReference type="STRING" id="155417.A0A4Q4TRK3"/>
<evidence type="ECO:0000256" key="2">
    <source>
        <dbReference type="ARBA" id="ARBA00023043"/>
    </source>
</evidence>
<sequence length="157" mass="16468">MPANGADISKTGVGGKSPVHVVPASDRVDVLQVLISAGADPLARDTDGRSVSMHGVANRSADVVNYLLAKNAFYVREADDTAQTPLIVAMVLSSKAIVNVLLERGLSKPGILSAQDYEGKTALARAASLDFVDIVRKLVDNGADPRIVDCPGRSPLY</sequence>
<comment type="caution">
    <text evidence="4">The sequence shown here is derived from an EMBL/GenBank/DDBJ whole genome shotgun (WGS) entry which is preliminary data.</text>
</comment>
<dbReference type="GO" id="GO:0005634">
    <property type="term" value="C:nucleus"/>
    <property type="evidence" value="ECO:0007669"/>
    <property type="project" value="TreeGrafter"/>
</dbReference>
<dbReference type="PANTHER" id="PTHR24201">
    <property type="entry name" value="ANK_REP_REGION DOMAIN-CONTAINING PROTEIN"/>
    <property type="match status" value="1"/>
</dbReference>
<dbReference type="InterPro" id="IPR036770">
    <property type="entry name" value="Ankyrin_rpt-contain_sf"/>
</dbReference>
<keyword evidence="2 3" id="KW-0040">ANK repeat</keyword>
<evidence type="ECO:0000256" key="1">
    <source>
        <dbReference type="ARBA" id="ARBA00022737"/>
    </source>
</evidence>
<dbReference type="SUPFAM" id="SSF48403">
    <property type="entry name" value="Ankyrin repeat"/>
    <property type="match status" value="1"/>
</dbReference>
<feature type="repeat" description="ANK" evidence="3">
    <location>
        <begin position="14"/>
        <end position="46"/>
    </location>
</feature>
<dbReference type="OrthoDB" id="341259at2759"/>
<dbReference type="PROSITE" id="PS50297">
    <property type="entry name" value="ANK_REP_REGION"/>
    <property type="match status" value="2"/>
</dbReference>
<reference evidence="4 5" key="1">
    <citation type="submission" date="2018-06" db="EMBL/GenBank/DDBJ databases">
        <title>Complete Genomes of Monosporascus.</title>
        <authorList>
            <person name="Robinson A.J."/>
            <person name="Natvig D.O."/>
        </authorList>
    </citation>
    <scope>NUCLEOTIDE SEQUENCE [LARGE SCALE GENOMIC DNA]</scope>
    <source>
        <strain evidence="4 5">CBS 110550</strain>
    </source>
</reference>
<feature type="repeat" description="ANK" evidence="3">
    <location>
        <begin position="118"/>
        <end position="150"/>
    </location>
</feature>
<dbReference type="AlphaFoldDB" id="A0A4Q4TRK3"/>
<dbReference type="Pfam" id="PF12796">
    <property type="entry name" value="Ank_2"/>
    <property type="match status" value="1"/>
</dbReference>
<name>A0A4Q4TRK3_9PEZI</name>
<dbReference type="InterPro" id="IPR002110">
    <property type="entry name" value="Ankyrin_rpt"/>
</dbReference>
<proteinExistence type="predicted"/>
<evidence type="ECO:0000256" key="3">
    <source>
        <dbReference type="PROSITE-ProRule" id="PRU00023"/>
    </source>
</evidence>
<gene>
    <name evidence="4" type="ORF">DL764_000944</name>
</gene>
<dbReference type="PROSITE" id="PS50088">
    <property type="entry name" value="ANK_REPEAT"/>
    <property type="match status" value="2"/>
</dbReference>
<evidence type="ECO:0000313" key="4">
    <source>
        <dbReference type="EMBL" id="RYP10015.1"/>
    </source>
</evidence>
<keyword evidence="1" id="KW-0677">Repeat</keyword>
<protein>
    <submittedName>
        <fullName evidence="4">Uncharacterized protein</fullName>
    </submittedName>
</protein>
<dbReference type="Proteomes" id="UP000293360">
    <property type="component" value="Unassembled WGS sequence"/>
</dbReference>
<dbReference type="Gene3D" id="1.25.40.20">
    <property type="entry name" value="Ankyrin repeat-containing domain"/>
    <property type="match status" value="1"/>
</dbReference>
<dbReference type="Pfam" id="PF00023">
    <property type="entry name" value="Ank"/>
    <property type="match status" value="1"/>
</dbReference>
<organism evidence="4 5">
    <name type="scientific">Monosporascus ibericus</name>
    <dbReference type="NCBI Taxonomy" id="155417"/>
    <lineage>
        <taxon>Eukaryota</taxon>
        <taxon>Fungi</taxon>
        <taxon>Dikarya</taxon>
        <taxon>Ascomycota</taxon>
        <taxon>Pezizomycotina</taxon>
        <taxon>Sordariomycetes</taxon>
        <taxon>Xylariomycetidae</taxon>
        <taxon>Xylariales</taxon>
        <taxon>Xylariales incertae sedis</taxon>
        <taxon>Monosporascus</taxon>
    </lineage>
</organism>
<accession>A0A4Q4TRK3</accession>
<dbReference type="EMBL" id="QJNU01000025">
    <property type="protein sequence ID" value="RYP10015.1"/>
    <property type="molecule type" value="Genomic_DNA"/>
</dbReference>
<keyword evidence="5" id="KW-1185">Reference proteome</keyword>
<dbReference type="PANTHER" id="PTHR24201:SF16">
    <property type="entry name" value="ANKYRIN-1-LIKE-RELATED"/>
    <property type="match status" value="1"/>
</dbReference>
<dbReference type="SMART" id="SM00248">
    <property type="entry name" value="ANK"/>
    <property type="match status" value="4"/>
</dbReference>
<dbReference type="InterPro" id="IPR050776">
    <property type="entry name" value="Ank_Repeat/CDKN_Inhibitor"/>
</dbReference>
<evidence type="ECO:0000313" key="5">
    <source>
        <dbReference type="Proteomes" id="UP000293360"/>
    </source>
</evidence>